<name>A0A1W1XLP3_9NEIS</name>
<dbReference type="STRING" id="1121001.SAMN02745857_01985"/>
<dbReference type="RefSeq" id="WP_084090644.1">
    <property type="nucleotide sequence ID" value="NZ_FWXD01000010.1"/>
</dbReference>
<dbReference type="Proteomes" id="UP000192761">
    <property type="component" value="Unassembled WGS sequence"/>
</dbReference>
<proteinExistence type="predicted"/>
<dbReference type="OrthoDB" id="5295974at2"/>
<sequence>MNLHLVIPHADWPDAAGRTAIAKALVTPALTRLIGRGRRQPIPAASWQAHLASLFGLADASVAPLTLQADLPDAQPGYWLRADPVHLRPDRDQLVMLDGRAFSLTQAEADGLCAGLNKVFAEDGFEFVAATPLRWYLRLPADPGLTFTAFDEALGRNVDSLLPQGVDALRWHRLLNEMQMCLYAHPVNDARVAAGKPAINSVWPWGGGVHPLASWPQVPALQVLGDDALLAALLHGRGADAQPLPVQLPELARDTLALLPQLRNGALYGDAQAWYEGWQQLEQAWLAPALATLQDGRIASVTLTFPELGRSVQVKRSQLWHFWQRARWPWEA</sequence>
<protein>
    <recommendedName>
        <fullName evidence="3">Regulatory protein, RpfE type</fullName>
    </recommendedName>
</protein>
<dbReference type="InterPro" id="IPR016631">
    <property type="entry name" value="Regulatory_RpfE"/>
</dbReference>
<reference evidence="1 2" key="1">
    <citation type="submission" date="2017-04" db="EMBL/GenBank/DDBJ databases">
        <authorList>
            <person name="Afonso C.L."/>
            <person name="Miller P.J."/>
            <person name="Scott M.A."/>
            <person name="Spackman E."/>
            <person name="Goraichik I."/>
            <person name="Dimitrov K.M."/>
            <person name="Suarez D.L."/>
            <person name="Swayne D.E."/>
        </authorList>
    </citation>
    <scope>NUCLEOTIDE SEQUENCE [LARGE SCALE GENOMIC DNA]</scope>
    <source>
        <strain evidence="1 2">DSM 23236</strain>
    </source>
</reference>
<evidence type="ECO:0000313" key="2">
    <source>
        <dbReference type="Proteomes" id="UP000192761"/>
    </source>
</evidence>
<evidence type="ECO:0008006" key="3">
    <source>
        <dbReference type="Google" id="ProtNLM"/>
    </source>
</evidence>
<accession>A0A1W1XLP3</accession>
<dbReference type="PIRSF" id="PIRSF015283">
    <property type="entry name" value="Regulatory_RpfE"/>
    <property type="match status" value="1"/>
</dbReference>
<dbReference type="EMBL" id="FWXD01000010">
    <property type="protein sequence ID" value="SMC24846.1"/>
    <property type="molecule type" value="Genomic_DNA"/>
</dbReference>
<evidence type="ECO:0000313" key="1">
    <source>
        <dbReference type="EMBL" id="SMC24846.1"/>
    </source>
</evidence>
<dbReference type="GO" id="GO:0004619">
    <property type="term" value="F:phosphoglycerate mutase activity"/>
    <property type="evidence" value="ECO:0007669"/>
    <property type="project" value="InterPro"/>
</dbReference>
<dbReference type="AlphaFoldDB" id="A0A1W1XLP3"/>
<keyword evidence="2" id="KW-1185">Reference proteome</keyword>
<gene>
    <name evidence="1" type="ORF">SAMN02745857_01985</name>
</gene>
<organism evidence="1 2">
    <name type="scientific">Andreprevotia lacus DSM 23236</name>
    <dbReference type="NCBI Taxonomy" id="1121001"/>
    <lineage>
        <taxon>Bacteria</taxon>
        <taxon>Pseudomonadati</taxon>
        <taxon>Pseudomonadota</taxon>
        <taxon>Betaproteobacteria</taxon>
        <taxon>Neisseriales</taxon>
        <taxon>Chitinibacteraceae</taxon>
        <taxon>Andreprevotia</taxon>
    </lineage>
</organism>